<dbReference type="Gene3D" id="1.10.10.10">
    <property type="entry name" value="Winged helix-like DNA-binding domain superfamily/Winged helix DNA-binding domain"/>
    <property type="match status" value="1"/>
</dbReference>
<evidence type="ECO:0000256" key="3">
    <source>
        <dbReference type="ARBA" id="ARBA00023163"/>
    </source>
</evidence>
<name>A0ABV0B7N0_9SPHN</name>
<dbReference type="PANTHER" id="PTHR44688">
    <property type="entry name" value="DNA-BINDING TRANSCRIPTIONAL ACTIVATOR DEVR_DOSR"/>
    <property type="match status" value="1"/>
</dbReference>
<dbReference type="InterPro" id="IPR036693">
    <property type="entry name" value="TF_LuxR_autoind-bd_dom_sf"/>
</dbReference>
<evidence type="ECO:0000313" key="6">
    <source>
        <dbReference type="Proteomes" id="UP001427805"/>
    </source>
</evidence>
<dbReference type="InterPro" id="IPR036388">
    <property type="entry name" value="WH-like_DNA-bd_sf"/>
</dbReference>
<dbReference type="Gene3D" id="3.30.450.80">
    <property type="entry name" value="Transcription factor LuxR-like, autoinducer-binding domain"/>
    <property type="match status" value="1"/>
</dbReference>
<organism evidence="5 6">
    <name type="scientific">Sphingomonas rustica</name>
    <dbReference type="NCBI Taxonomy" id="3103142"/>
    <lineage>
        <taxon>Bacteria</taxon>
        <taxon>Pseudomonadati</taxon>
        <taxon>Pseudomonadota</taxon>
        <taxon>Alphaproteobacteria</taxon>
        <taxon>Sphingomonadales</taxon>
        <taxon>Sphingomonadaceae</taxon>
        <taxon>Sphingomonas</taxon>
    </lineage>
</organism>
<dbReference type="Pfam" id="PF00196">
    <property type="entry name" value="GerE"/>
    <property type="match status" value="1"/>
</dbReference>
<protein>
    <submittedName>
        <fullName evidence="5">LuxR family transcriptional regulator</fullName>
    </submittedName>
</protein>
<feature type="domain" description="HTH luxR-type" evidence="4">
    <location>
        <begin position="188"/>
        <end position="253"/>
    </location>
</feature>
<reference evidence="5 6" key="1">
    <citation type="submission" date="2024-05" db="EMBL/GenBank/DDBJ databases">
        <title>Sphingomonas sp. HF-S3 16S ribosomal RNA gene Genome sequencing and assembly.</title>
        <authorList>
            <person name="Lee H."/>
        </authorList>
    </citation>
    <scope>NUCLEOTIDE SEQUENCE [LARGE SCALE GENOMIC DNA]</scope>
    <source>
        <strain evidence="5 6">HF-S3</strain>
    </source>
</reference>
<dbReference type="CDD" id="cd06170">
    <property type="entry name" value="LuxR_C_like"/>
    <property type="match status" value="1"/>
</dbReference>
<keyword evidence="1" id="KW-0805">Transcription regulation</keyword>
<dbReference type="Proteomes" id="UP001427805">
    <property type="component" value="Unassembled WGS sequence"/>
</dbReference>
<keyword evidence="2" id="KW-0238">DNA-binding</keyword>
<keyword evidence="3" id="KW-0804">Transcription</keyword>
<dbReference type="InterPro" id="IPR000792">
    <property type="entry name" value="Tscrpt_reg_LuxR_C"/>
</dbReference>
<keyword evidence="6" id="KW-1185">Reference proteome</keyword>
<evidence type="ECO:0000313" key="5">
    <source>
        <dbReference type="EMBL" id="MEN3746065.1"/>
    </source>
</evidence>
<dbReference type="InterPro" id="IPR016032">
    <property type="entry name" value="Sig_transdc_resp-reg_C-effctor"/>
</dbReference>
<gene>
    <name evidence="5" type="ORF">TPR58_02715</name>
</gene>
<evidence type="ECO:0000259" key="4">
    <source>
        <dbReference type="PROSITE" id="PS50043"/>
    </source>
</evidence>
<dbReference type="RefSeq" id="WP_346245055.1">
    <property type="nucleotide sequence ID" value="NZ_JBDIZK010000001.1"/>
</dbReference>
<dbReference type="Pfam" id="PF03472">
    <property type="entry name" value="Autoind_bind"/>
    <property type="match status" value="1"/>
</dbReference>
<evidence type="ECO:0000256" key="2">
    <source>
        <dbReference type="ARBA" id="ARBA00023125"/>
    </source>
</evidence>
<dbReference type="PROSITE" id="PS50043">
    <property type="entry name" value="HTH_LUXR_2"/>
    <property type="match status" value="1"/>
</dbReference>
<dbReference type="InterPro" id="IPR005143">
    <property type="entry name" value="TF_LuxR_autoind-bd_dom"/>
</dbReference>
<dbReference type="SMART" id="SM00421">
    <property type="entry name" value="HTH_LUXR"/>
    <property type="match status" value="1"/>
</dbReference>
<dbReference type="PANTHER" id="PTHR44688:SF16">
    <property type="entry name" value="DNA-BINDING TRANSCRIPTIONAL ACTIVATOR DEVR_DOSR"/>
    <property type="match status" value="1"/>
</dbReference>
<proteinExistence type="predicted"/>
<dbReference type="SUPFAM" id="SSF75516">
    <property type="entry name" value="Pheromone-binding domain of LuxR-like quorum-sensing transcription factors"/>
    <property type="match status" value="1"/>
</dbReference>
<evidence type="ECO:0000256" key="1">
    <source>
        <dbReference type="ARBA" id="ARBA00023015"/>
    </source>
</evidence>
<sequence length="263" mass="29125">MDAAAWGASHIGTALLMVIATAQQFATAAEAAASVAELARLVDAITREMGFRYFALTHHVETMADARPAIRLHNYPAEWESYFDSEQLGRSDPVHRASHLRALGFSWAMLGELIDLSRRDEEILARSRRAGLADGYTVPAHMPGESEGSCSFATAHGRSFRTDWIPLTQYVGTAAFEAARRLSGVRRGATERPKLSDRQRDCIYWAARGKSDWAISQILGIGHDTAVQHMKEARKRYGVFNRTQLAIHALYDGALTFSDAMTR</sequence>
<accession>A0ABV0B7N0</accession>
<dbReference type="SUPFAM" id="SSF46894">
    <property type="entry name" value="C-terminal effector domain of the bipartite response regulators"/>
    <property type="match status" value="1"/>
</dbReference>
<dbReference type="EMBL" id="JBDIZK010000001">
    <property type="protein sequence ID" value="MEN3746065.1"/>
    <property type="molecule type" value="Genomic_DNA"/>
</dbReference>
<comment type="caution">
    <text evidence="5">The sequence shown here is derived from an EMBL/GenBank/DDBJ whole genome shotgun (WGS) entry which is preliminary data.</text>
</comment>